<evidence type="ECO:0000313" key="2">
    <source>
        <dbReference type="Proteomes" id="UP001356427"/>
    </source>
</evidence>
<accession>A0AAN8RED7</accession>
<dbReference type="AlphaFoldDB" id="A0AAN8RED7"/>
<organism evidence="1 2">
    <name type="scientific">Coregonus suidteri</name>
    <dbReference type="NCBI Taxonomy" id="861788"/>
    <lineage>
        <taxon>Eukaryota</taxon>
        <taxon>Metazoa</taxon>
        <taxon>Chordata</taxon>
        <taxon>Craniata</taxon>
        <taxon>Vertebrata</taxon>
        <taxon>Euteleostomi</taxon>
        <taxon>Actinopterygii</taxon>
        <taxon>Neopterygii</taxon>
        <taxon>Teleostei</taxon>
        <taxon>Protacanthopterygii</taxon>
        <taxon>Salmoniformes</taxon>
        <taxon>Salmonidae</taxon>
        <taxon>Coregoninae</taxon>
        <taxon>Coregonus</taxon>
    </lineage>
</organism>
<dbReference type="EMBL" id="JAGTTL010000003">
    <property type="protein sequence ID" value="KAK6324352.1"/>
    <property type="molecule type" value="Genomic_DNA"/>
</dbReference>
<dbReference type="Proteomes" id="UP001356427">
    <property type="component" value="Unassembled WGS sequence"/>
</dbReference>
<evidence type="ECO:0000313" key="1">
    <source>
        <dbReference type="EMBL" id="KAK6324352.1"/>
    </source>
</evidence>
<reference evidence="1 2" key="1">
    <citation type="submission" date="2021-04" db="EMBL/GenBank/DDBJ databases">
        <authorList>
            <person name="De Guttry C."/>
            <person name="Zahm M."/>
            <person name="Klopp C."/>
            <person name="Cabau C."/>
            <person name="Louis A."/>
            <person name="Berthelot C."/>
            <person name="Parey E."/>
            <person name="Roest Crollius H."/>
            <person name="Montfort J."/>
            <person name="Robinson-Rechavi M."/>
            <person name="Bucao C."/>
            <person name="Bouchez O."/>
            <person name="Gislard M."/>
            <person name="Lluch J."/>
            <person name="Milhes M."/>
            <person name="Lampietro C."/>
            <person name="Lopez Roques C."/>
            <person name="Donnadieu C."/>
            <person name="Braasch I."/>
            <person name="Desvignes T."/>
            <person name="Postlethwait J."/>
            <person name="Bobe J."/>
            <person name="Wedekind C."/>
            <person name="Guiguen Y."/>
        </authorList>
    </citation>
    <scope>NUCLEOTIDE SEQUENCE [LARGE SCALE GENOMIC DNA]</scope>
    <source>
        <strain evidence="1">Cs_M1</strain>
        <tissue evidence="1">Blood</tissue>
    </source>
</reference>
<keyword evidence="2" id="KW-1185">Reference proteome</keyword>
<gene>
    <name evidence="1" type="ORF">J4Q44_G00036940</name>
</gene>
<proteinExistence type="predicted"/>
<name>A0AAN8RED7_9TELE</name>
<comment type="caution">
    <text evidence="1">The sequence shown here is derived from an EMBL/GenBank/DDBJ whole genome shotgun (WGS) entry which is preliminary data.</text>
</comment>
<sequence>MDGDVVGVGSQSVCDGVSEDRRSDVIGWSFHQVIVCKQPQNSALCCRLAVITPIHLYMGQRVVLEPPAASYHTD</sequence>
<protein>
    <submittedName>
        <fullName evidence="1">Uncharacterized protein</fullName>
    </submittedName>
</protein>